<feature type="domain" description="RmlD-like substrate binding" evidence="1">
    <location>
        <begin position="3"/>
        <end position="281"/>
    </location>
</feature>
<dbReference type="InterPro" id="IPR005913">
    <property type="entry name" value="dTDP_dehydrorham_reduct"/>
</dbReference>
<dbReference type="CDD" id="cd05254">
    <property type="entry name" value="dTDP_HR_like_SDR_e"/>
    <property type="match status" value="1"/>
</dbReference>
<protein>
    <submittedName>
        <fullName evidence="2">Unannotated protein</fullName>
    </submittedName>
</protein>
<gene>
    <name evidence="2" type="ORF">UFOPK1842_00236</name>
</gene>
<dbReference type="Gene3D" id="3.40.50.720">
    <property type="entry name" value="NAD(P)-binding Rossmann-like Domain"/>
    <property type="match status" value="1"/>
</dbReference>
<dbReference type="GO" id="GO:0019305">
    <property type="term" value="P:dTDP-rhamnose biosynthetic process"/>
    <property type="evidence" value="ECO:0007669"/>
    <property type="project" value="TreeGrafter"/>
</dbReference>
<dbReference type="GO" id="GO:0005829">
    <property type="term" value="C:cytosol"/>
    <property type="evidence" value="ECO:0007669"/>
    <property type="project" value="TreeGrafter"/>
</dbReference>
<proteinExistence type="predicted"/>
<reference evidence="2" key="1">
    <citation type="submission" date="2020-05" db="EMBL/GenBank/DDBJ databases">
        <authorList>
            <person name="Chiriac C."/>
            <person name="Salcher M."/>
            <person name="Ghai R."/>
            <person name="Kavagutti S V."/>
        </authorList>
    </citation>
    <scope>NUCLEOTIDE SEQUENCE</scope>
</reference>
<evidence type="ECO:0000259" key="1">
    <source>
        <dbReference type="Pfam" id="PF04321"/>
    </source>
</evidence>
<dbReference type="InterPro" id="IPR029903">
    <property type="entry name" value="RmlD-like-bd"/>
</dbReference>
<dbReference type="NCBIfam" id="TIGR01214">
    <property type="entry name" value="rmlD"/>
    <property type="match status" value="1"/>
</dbReference>
<dbReference type="EMBL" id="CAEZUQ010000015">
    <property type="protein sequence ID" value="CAB4602157.1"/>
    <property type="molecule type" value="Genomic_DNA"/>
</dbReference>
<accession>A0A6J6GLN2</accession>
<evidence type="ECO:0000313" key="2">
    <source>
        <dbReference type="EMBL" id="CAB4602157.1"/>
    </source>
</evidence>
<dbReference type="Pfam" id="PF04321">
    <property type="entry name" value="RmlD_sub_bind"/>
    <property type="match status" value="1"/>
</dbReference>
<dbReference type="GO" id="GO:0008831">
    <property type="term" value="F:dTDP-4-dehydrorhamnose reductase activity"/>
    <property type="evidence" value="ECO:0007669"/>
    <property type="project" value="TreeGrafter"/>
</dbReference>
<dbReference type="PANTHER" id="PTHR10491">
    <property type="entry name" value="DTDP-4-DEHYDRORHAMNOSE REDUCTASE"/>
    <property type="match status" value="1"/>
</dbReference>
<organism evidence="2">
    <name type="scientific">freshwater metagenome</name>
    <dbReference type="NCBI Taxonomy" id="449393"/>
    <lineage>
        <taxon>unclassified sequences</taxon>
        <taxon>metagenomes</taxon>
        <taxon>ecological metagenomes</taxon>
    </lineage>
</organism>
<dbReference type="InterPro" id="IPR036291">
    <property type="entry name" value="NAD(P)-bd_dom_sf"/>
</dbReference>
<dbReference type="SUPFAM" id="SSF51735">
    <property type="entry name" value="NAD(P)-binding Rossmann-fold domains"/>
    <property type="match status" value="1"/>
</dbReference>
<dbReference type="AlphaFoldDB" id="A0A6J6GLN2"/>
<dbReference type="Gene3D" id="3.90.25.10">
    <property type="entry name" value="UDP-galactose 4-epimerase, domain 1"/>
    <property type="match status" value="1"/>
</dbReference>
<sequence>MWLVVGGSGQLGKALSQVLTERKIDFTSLNSNELDIQSFDECKDSISRLRPEVVINAAAWTDVDLAESEEESAYKVNAIGPLNLAKASKSIGAIFAQVSTDYVFSGSSETPYEVDSMLGPISAYGRTKEAGEKFVLTEYPEASYIFRTAWLYSKWGKNFARTISNLAQVSEDEVRVVTDQQGQPTSAIDLANQIVDAISLRIPFGIYHATNSGCATWFDFATEIFHILGESTDRLAPVSSAEFKRIAERPKNSVLSHKCWNQNSIPTMRDWRIALKDSLAEF</sequence>
<dbReference type="PANTHER" id="PTHR10491:SF4">
    <property type="entry name" value="METHIONINE ADENOSYLTRANSFERASE 2 SUBUNIT BETA"/>
    <property type="match status" value="1"/>
</dbReference>
<name>A0A6J6GLN2_9ZZZZ</name>